<feature type="repeat" description="Solcar" evidence="8">
    <location>
        <begin position="5"/>
        <end position="88"/>
    </location>
</feature>
<accession>A0A836CPL2</accession>
<evidence type="ECO:0000256" key="8">
    <source>
        <dbReference type="PROSITE-ProRule" id="PRU00282"/>
    </source>
</evidence>
<keyword evidence="6 10" id="KW-1133">Transmembrane helix</keyword>
<evidence type="ECO:0000256" key="2">
    <source>
        <dbReference type="ARBA" id="ARBA00006375"/>
    </source>
</evidence>
<evidence type="ECO:0000313" key="11">
    <source>
        <dbReference type="EMBL" id="KAG5190991.1"/>
    </source>
</evidence>
<feature type="transmembrane region" description="Helical" evidence="10">
    <location>
        <begin position="101"/>
        <end position="119"/>
    </location>
</feature>
<comment type="similarity">
    <text evidence="2 9">Belongs to the mitochondrial carrier (TC 2.A.29) family.</text>
</comment>
<dbReference type="Pfam" id="PF00153">
    <property type="entry name" value="Mito_carr"/>
    <property type="match status" value="3"/>
</dbReference>
<dbReference type="PRINTS" id="PR00926">
    <property type="entry name" value="MITOCARRIER"/>
</dbReference>
<feature type="repeat" description="Solcar" evidence="8">
    <location>
        <begin position="193"/>
        <end position="277"/>
    </location>
</feature>
<evidence type="ECO:0000313" key="12">
    <source>
        <dbReference type="Proteomes" id="UP000664859"/>
    </source>
</evidence>
<evidence type="ECO:0000256" key="4">
    <source>
        <dbReference type="ARBA" id="ARBA00022692"/>
    </source>
</evidence>
<evidence type="ECO:0000256" key="5">
    <source>
        <dbReference type="ARBA" id="ARBA00022737"/>
    </source>
</evidence>
<dbReference type="AlphaFoldDB" id="A0A836CPL2"/>
<comment type="subcellular location">
    <subcellularLocation>
        <location evidence="1">Membrane</location>
        <topology evidence="1">Multi-pass membrane protein</topology>
    </subcellularLocation>
</comment>
<dbReference type="PROSITE" id="PS50920">
    <property type="entry name" value="SOLCAR"/>
    <property type="match status" value="3"/>
</dbReference>
<feature type="transmembrane region" description="Helical" evidence="10">
    <location>
        <begin position="59"/>
        <end position="81"/>
    </location>
</feature>
<comment type="caution">
    <text evidence="11">The sequence shown here is derived from an EMBL/GenBank/DDBJ whole genome shotgun (WGS) entry which is preliminary data.</text>
</comment>
<dbReference type="SUPFAM" id="SSF103506">
    <property type="entry name" value="Mitochondrial carrier"/>
    <property type="match status" value="1"/>
</dbReference>
<evidence type="ECO:0000256" key="9">
    <source>
        <dbReference type="RuleBase" id="RU000488"/>
    </source>
</evidence>
<evidence type="ECO:0000256" key="10">
    <source>
        <dbReference type="SAM" id="Phobius"/>
    </source>
</evidence>
<keyword evidence="5" id="KW-0677">Repeat</keyword>
<keyword evidence="3 9" id="KW-0813">Transport</keyword>
<keyword evidence="4 8" id="KW-0812">Transmembrane</keyword>
<dbReference type="InterPro" id="IPR023395">
    <property type="entry name" value="MCP_dom_sf"/>
</dbReference>
<proteinExistence type="inferred from homology"/>
<dbReference type="GO" id="GO:0055085">
    <property type="term" value="P:transmembrane transport"/>
    <property type="evidence" value="ECO:0007669"/>
    <property type="project" value="InterPro"/>
</dbReference>
<protein>
    <submittedName>
        <fullName evidence="11">Mitochondrial carrier domain-containing protein</fullName>
    </submittedName>
</protein>
<name>A0A836CPL2_9STRA</name>
<sequence length="282" mass="29966">MENALEGLKNGCASGLASGCVKTLLQPFDTIKTVQQFSSESLNFFTAGRLLLKRNGVGALYSGLGVSLVGAMPSIGIYFGIYQYCRGKLDQSPRLSPLGSIALSAGIGNFVASFFRVPYEIVKQRLQAGVYPDTATALRIMYADGGVGAFFGRGGIATQLARDVPYAMVTLMVYESLQTAARRRAAARGAAKPSHLETMLIGAIAGGVGTLATNPMDVVKTRMMTAPHLYASAWDAAVVTLRADGARAFARGATPRLLHKVPANGLFFAAYELFRTLLGVRR</sequence>
<keyword evidence="7 8" id="KW-0472">Membrane</keyword>
<dbReference type="OrthoDB" id="448427at2759"/>
<dbReference type="InterPro" id="IPR002067">
    <property type="entry name" value="MCP"/>
</dbReference>
<feature type="repeat" description="Solcar" evidence="8">
    <location>
        <begin position="100"/>
        <end position="180"/>
    </location>
</feature>
<keyword evidence="12" id="KW-1185">Reference proteome</keyword>
<dbReference type="GO" id="GO:0016020">
    <property type="term" value="C:membrane"/>
    <property type="evidence" value="ECO:0007669"/>
    <property type="project" value="UniProtKB-SubCell"/>
</dbReference>
<dbReference type="PANTHER" id="PTHR45667">
    <property type="entry name" value="S-ADENOSYLMETHIONINE MITOCHONDRIAL CARRIER PROTEIN"/>
    <property type="match status" value="1"/>
</dbReference>
<organism evidence="11 12">
    <name type="scientific">Tribonema minus</name>
    <dbReference type="NCBI Taxonomy" id="303371"/>
    <lineage>
        <taxon>Eukaryota</taxon>
        <taxon>Sar</taxon>
        <taxon>Stramenopiles</taxon>
        <taxon>Ochrophyta</taxon>
        <taxon>PX clade</taxon>
        <taxon>Xanthophyceae</taxon>
        <taxon>Tribonematales</taxon>
        <taxon>Tribonemataceae</taxon>
        <taxon>Tribonema</taxon>
    </lineage>
</organism>
<evidence type="ECO:0000256" key="3">
    <source>
        <dbReference type="ARBA" id="ARBA00022448"/>
    </source>
</evidence>
<reference evidence="11" key="1">
    <citation type="submission" date="2021-02" db="EMBL/GenBank/DDBJ databases">
        <title>First Annotated Genome of the Yellow-green Alga Tribonema minus.</title>
        <authorList>
            <person name="Mahan K.M."/>
        </authorList>
    </citation>
    <scope>NUCLEOTIDE SEQUENCE</scope>
    <source>
        <strain evidence="11">UTEX B ZZ1240</strain>
    </source>
</reference>
<dbReference type="InterPro" id="IPR018108">
    <property type="entry name" value="MCP_transmembrane"/>
</dbReference>
<dbReference type="Gene3D" id="1.50.40.10">
    <property type="entry name" value="Mitochondrial carrier domain"/>
    <property type="match status" value="1"/>
</dbReference>
<evidence type="ECO:0000256" key="6">
    <source>
        <dbReference type="ARBA" id="ARBA00022989"/>
    </source>
</evidence>
<evidence type="ECO:0000256" key="7">
    <source>
        <dbReference type="ARBA" id="ARBA00023136"/>
    </source>
</evidence>
<dbReference type="EMBL" id="JAFCMP010000024">
    <property type="protein sequence ID" value="KAG5190991.1"/>
    <property type="molecule type" value="Genomic_DNA"/>
</dbReference>
<dbReference type="Proteomes" id="UP000664859">
    <property type="component" value="Unassembled WGS sequence"/>
</dbReference>
<gene>
    <name evidence="11" type="ORF">JKP88DRAFT_197113</name>
</gene>
<evidence type="ECO:0000256" key="1">
    <source>
        <dbReference type="ARBA" id="ARBA00004141"/>
    </source>
</evidence>